<dbReference type="Gene3D" id="4.10.280.10">
    <property type="entry name" value="Helix-loop-helix DNA-binding domain"/>
    <property type="match status" value="1"/>
</dbReference>
<evidence type="ECO:0000313" key="3">
    <source>
        <dbReference type="EMBL" id="KAH8041677.1"/>
    </source>
</evidence>
<evidence type="ECO:0000256" key="1">
    <source>
        <dbReference type="SAM" id="SignalP"/>
    </source>
</evidence>
<dbReference type="Proteomes" id="UP000821866">
    <property type="component" value="Chromosome 1"/>
</dbReference>
<feature type="domain" description="BHLH" evidence="2">
    <location>
        <begin position="32"/>
        <end position="79"/>
    </location>
</feature>
<dbReference type="GO" id="GO:0005667">
    <property type="term" value="C:transcription regulator complex"/>
    <property type="evidence" value="ECO:0007669"/>
    <property type="project" value="InterPro"/>
</dbReference>
<dbReference type="GO" id="GO:0005737">
    <property type="term" value="C:cytoplasm"/>
    <property type="evidence" value="ECO:0007669"/>
    <property type="project" value="InterPro"/>
</dbReference>
<dbReference type="GO" id="GO:0003700">
    <property type="term" value="F:DNA-binding transcription factor activity"/>
    <property type="evidence" value="ECO:0007669"/>
    <property type="project" value="InterPro"/>
</dbReference>
<dbReference type="InterPro" id="IPR011598">
    <property type="entry name" value="bHLH_dom"/>
</dbReference>
<dbReference type="PROSITE" id="PS50888">
    <property type="entry name" value="BHLH"/>
    <property type="match status" value="1"/>
</dbReference>
<sequence>MRFQRRGYLLSAVATTACWLLEQPLVAVPPASSRSTARLSIKRRQDEMNMYISEMAFLVPMCKAIPRKLDKLTVLVQHI</sequence>
<evidence type="ECO:0000259" key="2">
    <source>
        <dbReference type="PROSITE" id="PS50888"/>
    </source>
</evidence>
<comment type="caution">
    <text evidence="3">The sequence shown here is derived from an EMBL/GenBank/DDBJ whole genome shotgun (WGS) entry which is preliminary data.</text>
</comment>
<gene>
    <name evidence="3" type="ORF">HPB51_017479</name>
</gene>
<organism evidence="3 4">
    <name type="scientific">Rhipicephalus microplus</name>
    <name type="common">Cattle tick</name>
    <name type="synonym">Boophilus microplus</name>
    <dbReference type="NCBI Taxonomy" id="6941"/>
    <lineage>
        <taxon>Eukaryota</taxon>
        <taxon>Metazoa</taxon>
        <taxon>Ecdysozoa</taxon>
        <taxon>Arthropoda</taxon>
        <taxon>Chelicerata</taxon>
        <taxon>Arachnida</taxon>
        <taxon>Acari</taxon>
        <taxon>Parasitiformes</taxon>
        <taxon>Ixodida</taxon>
        <taxon>Ixodoidea</taxon>
        <taxon>Ixodidae</taxon>
        <taxon>Rhipicephalinae</taxon>
        <taxon>Rhipicephalus</taxon>
        <taxon>Boophilus</taxon>
    </lineage>
</organism>
<dbReference type="SUPFAM" id="SSF47459">
    <property type="entry name" value="HLH, helix-loop-helix DNA-binding domain"/>
    <property type="match status" value="1"/>
</dbReference>
<proteinExistence type="predicted"/>
<dbReference type="EMBL" id="JABSTU010000001">
    <property type="protein sequence ID" value="KAH8041677.1"/>
    <property type="molecule type" value="Genomic_DNA"/>
</dbReference>
<dbReference type="PROSITE" id="PS51257">
    <property type="entry name" value="PROKAR_LIPOPROTEIN"/>
    <property type="match status" value="1"/>
</dbReference>
<keyword evidence="4" id="KW-1185">Reference proteome</keyword>
<accession>A0A9J6F607</accession>
<feature type="chain" id="PRO_5039925747" description="BHLH domain-containing protein" evidence="1">
    <location>
        <begin position="28"/>
        <end position="79"/>
    </location>
</feature>
<dbReference type="GO" id="GO:0046983">
    <property type="term" value="F:protein dimerization activity"/>
    <property type="evidence" value="ECO:0007669"/>
    <property type="project" value="InterPro"/>
</dbReference>
<dbReference type="InterPro" id="IPR001067">
    <property type="entry name" value="Nuc_translocat"/>
</dbReference>
<reference evidence="3" key="1">
    <citation type="journal article" date="2020" name="Cell">
        <title>Large-Scale Comparative Analyses of Tick Genomes Elucidate Their Genetic Diversity and Vector Capacities.</title>
        <authorList>
            <consortium name="Tick Genome and Microbiome Consortium (TIGMIC)"/>
            <person name="Jia N."/>
            <person name="Wang J."/>
            <person name="Shi W."/>
            <person name="Du L."/>
            <person name="Sun Y."/>
            <person name="Zhan W."/>
            <person name="Jiang J.F."/>
            <person name="Wang Q."/>
            <person name="Zhang B."/>
            <person name="Ji P."/>
            <person name="Bell-Sakyi L."/>
            <person name="Cui X.M."/>
            <person name="Yuan T.T."/>
            <person name="Jiang B.G."/>
            <person name="Yang W.F."/>
            <person name="Lam T.T."/>
            <person name="Chang Q.C."/>
            <person name="Ding S.J."/>
            <person name="Wang X.J."/>
            <person name="Zhu J.G."/>
            <person name="Ruan X.D."/>
            <person name="Zhao L."/>
            <person name="Wei J.T."/>
            <person name="Ye R.Z."/>
            <person name="Que T.C."/>
            <person name="Du C.H."/>
            <person name="Zhou Y.H."/>
            <person name="Cheng J.X."/>
            <person name="Dai P.F."/>
            <person name="Guo W.B."/>
            <person name="Han X.H."/>
            <person name="Huang E.J."/>
            <person name="Li L.F."/>
            <person name="Wei W."/>
            <person name="Gao Y.C."/>
            <person name="Liu J.Z."/>
            <person name="Shao H.Z."/>
            <person name="Wang X."/>
            <person name="Wang C.C."/>
            <person name="Yang T.C."/>
            <person name="Huo Q.B."/>
            <person name="Li W."/>
            <person name="Chen H.Y."/>
            <person name="Chen S.E."/>
            <person name="Zhou L.G."/>
            <person name="Ni X.B."/>
            <person name="Tian J.H."/>
            <person name="Sheng Y."/>
            <person name="Liu T."/>
            <person name="Pan Y.S."/>
            <person name="Xia L.Y."/>
            <person name="Li J."/>
            <person name="Zhao F."/>
            <person name="Cao W.C."/>
        </authorList>
    </citation>
    <scope>NUCLEOTIDE SEQUENCE</scope>
    <source>
        <strain evidence="3">Rmic-2018</strain>
    </source>
</reference>
<name>A0A9J6F607_RHIMP</name>
<protein>
    <recommendedName>
        <fullName evidence="2">BHLH domain-containing protein</fullName>
    </recommendedName>
</protein>
<feature type="signal peptide" evidence="1">
    <location>
        <begin position="1"/>
        <end position="27"/>
    </location>
</feature>
<dbReference type="GO" id="GO:0045944">
    <property type="term" value="P:positive regulation of transcription by RNA polymerase II"/>
    <property type="evidence" value="ECO:0007669"/>
    <property type="project" value="UniProtKB-ARBA"/>
</dbReference>
<dbReference type="InterPro" id="IPR036638">
    <property type="entry name" value="HLH_DNA-bd_sf"/>
</dbReference>
<reference evidence="3" key="2">
    <citation type="submission" date="2021-09" db="EMBL/GenBank/DDBJ databases">
        <authorList>
            <person name="Jia N."/>
            <person name="Wang J."/>
            <person name="Shi W."/>
            <person name="Du L."/>
            <person name="Sun Y."/>
            <person name="Zhan W."/>
            <person name="Jiang J."/>
            <person name="Wang Q."/>
            <person name="Zhang B."/>
            <person name="Ji P."/>
            <person name="Sakyi L.B."/>
            <person name="Cui X."/>
            <person name="Yuan T."/>
            <person name="Jiang B."/>
            <person name="Yang W."/>
            <person name="Lam T.T.-Y."/>
            <person name="Chang Q."/>
            <person name="Ding S."/>
            <person name="Wang X."/>
            <person name="Zhu J."/>
            <person name="Ruan X."/>
            <person name="Zhao L."/>
            <person name="Wei J."/>
            <person name="Que T."/>
            <person name="Du C."/>
            <person name="Cheng J."/>
            <person name="Dai P."/>
            <person name="Han X."/>
            <person name="Huang E."/>
            <person name="Gao Y."/>
            <person name="Liu J."/>
            <person name="Shao H."/>
            <person name="Ye R."/>
            <person name="Li L."/>
            <person name="Wei W."/>
            <person name="Wang X."/>
            <person name="Wang C."/>
            <person name="Huo Q."/>
            <person name="Li W."/>
            <person name="Guo W."/>
            <person name="Chen H."/>
            <person name="Chen S."/>
            <person name="Zhou L."/>
            <person name="Zhou L."/>
            <person name="Ni X."/>
            <person name="Tian J."/>
            <person name="Zhou Y."/>
            <person name="Sheng Y."/>
            <person name="Liu T."/>
            <person name="Pan Y."/>
            <person name="Xia L."/>
            <person name="Li J."/>
            <person name="Zhao F."/>
            <person name="Cao W."/>
        </authorList>
    </citation>
    <scope>NUCLEOTIDE SEQUENCE</scope>
    <source>
        <strain evidence="3">Rmic-2018</strain>
        <tissue evidence="3">Larvae</tissue>
    </source>
</reference>
<keyword evidence="1" id="KW-0732">Signal</keyword>
<dbReference type="AlphaFoldDB" id="A0A9J6F607"/>
<dbReference type="PRINTS" id="PR00785">
    <property type="entry name" value="NCTRNSLOCATR"/>
</dbReference>
<dbReference type="Pfam" id="PF00010">
    <property type="entry name" value="HLH"/>
    <property type="match status" value="1"/>
</dbReference>
<dbReference type="InterPro" id="IPR050933">
    <property type="entry name" value="Circadian_TF"/>
</dbReference>
<evidence type="ECO:0000313" key="4">
    <source>
        <dbReference type="Proteomes" id="UP000821866"/>
    </source>
</evidence>
<dbReference type="GO" id="GO:0005634">
    <property type="term" value="C:nucleus"/>
    <property type="evidence" value="ECO:0007669"/>
    <property type="project" value="InterPro"/>
</dbReference>
<dbReference type="PANTHER" id="PTHR23042">
    <property type="entry name" value="CIRCADIAN PROTEIN CLOCK/ARNT/BMAL/PAS"/>
    <property type="match status" value="1"/>
</dbReference>